<comment type="subcellular location">
    <subcellularLocation>
        <location evidence="1">Cell membrane</location>
    </subcellularLocation>
    <subcellularLocation>
        <location evidence="2">Membrane</location>
        <topology evidence="2">Single-pass type I membrane protein</topology>
    </subcellularLocation>
</comment>
<evidence type="ECO:0000256" key="20">
    <source>
        <dbReference type="ARBA" id="ARBA00023180"/>
    </source>
</evidence>
<dbReference type="InterPro" id="IPR011009">
    <property type="entry name" value="Kinase-like_dom_sf"/>
</dbReference>
<evidence type="ECO:0000256" key="10">
    <source>
        <dbReference type="ARBA" id="ARBA00022692"/>
    </source>
</evidence>
<evidence type="ECO:0000259" key="26">
    <source>
        <dbReference type="PROSITE" id="PS50011"/>
    </source>
</evidence>
<evidence type="ECO:0000256" key="16">
    <source>
        <dbReference type="ARBA" id="ARBA00022840"/>
    </source>
</evidence>
<evidence type="ECO:0000256" key="17">
    <source>
        <dbReference type="ARBA" id="ARBA00022989"/>
    </source>
</evidence>
<dbReference type="GO" id="GO:0002229">
    <property type="term" value="P:defense response to oomycetes"/>
    <property type="evidence" value="ECO:0000318"/>
    <property type="project" value="GO_Central"/>
</dbReference>
<evidence type="ECO:0000256" key="24">
    <source>
        <dbReference type="SAM" id="Phobius"/>
    </source>
</evidence>
<evidence type="ECO:0000256" key="9">
    <source>
        <dbReference type="ARBA" id="ARBA00022679"/>
    </source>
</evidence>
<name>B9T8H1_RICCO</name>
<keyword evidence="20" id="KW-0325">Glycoprotein</keyword>
<dbReference type="InterPro" id="IPR050528">
    <property type="entry name" value="L-type_Lectin-RKs"/>
</dbReference>
<evidence type="ECO:0000256" key="21">
    <source>
        <dbReference type="ARBA" id="ARBA00047899"/>
    </source>
</evidence>
<organism evidence="27 28">
    <name type="scientific">Ricinus communis</name>
    <name type="common">Castor bean</name>
    <dbReference type="NCBI Taxonomy" id="3988"/>
    <lineage>
        <taxon>Eukaryota</taxon>
        <taxon>Viridiplantae</taxon>
        <taxon>Streptophyta</taxon>
        <taxon>Embryophyta</taxon>
        <taxon>Tracheophyta</taxon>
        <taxon>Spermatophyta</taxon>
        <taxon>Magnoliopsida</taxon>
        <taxon>eudicotyledons</taxon>
        <taxon>Gunneridae</taxon>
        <taxon>Pentapetalae</taxon>
        <taxon>rosids</taxon>
        <taxon>fabids</taxon>
        <taxon>Malpighiales</taxon>
        <taxon>Euphorbiaceae</taxon>
        <taxon>Acalyphoideae</taxon>
        <taxon>Acalypheae</taxon>
        <taxon>Ricinus</taxon>
    </lineage>
</organism>
<comment type="similarity">
    <text evidence="4">In the N-terminal section; belongs to the leguminous lectin family.</text>
</comment>
<dbReference type="GO" id="GO:0005524">
    <property type="term" value="F:ATP binding"/>
    <property type="evidence" value="ECO:0007669"/>
    <property type="project" value="UniProtKB-UniRule"/>
</dbReference>
<dbReference type="SUPFAM" id="SSF56112">
    <property type="entry name" value="Protein kinase-like (PK-like)"/>
    <property type="match status" value="1"/>
</dbReference>
<feature type="non-terminal residue" evidence="27">
    <location>
        <position position="1"/>
    </location>
</feature>
<dbReference type="CDD" id="cd06899">
    <property type="entry name" value="lectin_legume_LecRK_Arcelin_ConA"/>
    <property type="match status" value="1"/>
</dbReference>
<evidence type="ECO:0000256" key="15">
    <source>
        <dbReference type="ARBA" id="ARBA00022821"/>
    </source>
</evidence>
<dbReference type="PROSITE" id="PS00108">
    <property type="entry name" value="PROTEIN_KINASE_ST"/>
    <property type="match status" value="1"/>
</dbReference>
<dbReference type="PROSITE" id="PS50011">
    <property type="entry name" value="PROTEIN_KINASE_DOM"/>
    <property type="match status" value="1"/>
</dbReference>
<comment type="catalytic activity">
    <reaction evidence="22">
        <text>L-seryl-[protein] + ATP = O-phospho-L-seryl-[protein] + ADP + H(+)</text>
        <dbReference type="Rhea" id="RHEA:17989"/>
        <dbReference type="Rhea" id="RHEA-COMP:9863"/>
        <dbReference type="Rhea" id="RHEA-COMP:11604"/>
        <dbReference type="ChEBI" id="CHEBI:15378"/>
        <dbReference type="ChEBI" id="CHEBI:29999"/>
        <dbReference type="ChEBI" id="CHEBI:30616"/>
        <dbReference type="ChEBI" id="CHEBI:83421"/>
        <dbReference type="ChEBI" id="CHEBI:456216"/>
        <dbReference type="EC" id="2.7.11.1"/>
    </reaction>
</comment>
<keyword evidence="13 23" id="KW-0547">Nucleotide-binding</keyword>
<keyword evidence="12" id="KW-0430">Lectin</keyword>
<dbReference type="EC" id="2.7.11.1" evidence="6"/>
<evidence type="ECO:0000256" key="8">
    <source>
        <dbReference type="ARBA" id="ARBA00022527"/>
    </source>
</evidence>
<sequence>PNNIMLFPLCLAVLIRVAAGISGGFTFNGNIELQGVAEVSTNGLFRLTDTTSFTVGHVFYAQPLTFKNSSSGKALSFSTTFVIAIVVDKSSLNGHGMAFVIAPSKELSGASAQNLGLFNRTNDGDPSNRIVAVEFDNFQNQEFNDINDNHVGIDINSLTSVDSAPAAYFVDATGEFKNISLASGERIQVWVDYDATRNQLNVTLSPIYVSKPKLPLLSLDVDISPIVLDQMYVGFSSSTGRLVQSHYVLGWSFQIGGKAQLDLSRLPSLPVQEQSKSNKNKELAIGLSVTGVVLAAIIVSLILLFKKKKDKFAEILEDWEVQYGPHRFSYKDLVVATRGFREKELLGKGGFGEVYGGVLPVSKIQVAVKRISHNSKQGMKEFVAEIATIGRLRHPNLVRLLGYCRGEGELLLVYDYMPNASLDKLIYNKTPVTVNWNQRFKIIKDVSSGLAYLHEELVEVIVHRDIKASNVLLDGELNGKLGDFGLARISKRAQDPQTTHVAGTFGYIAPELAKNGKATTSTDVYAYGAFCLEVACGRRPVESRVSPEEANLVDWVYRSWREGKILNTVDPKLNKDFNVKEVELVLKLGLLCSHPVAEVRPRMSQVLLYLKGHASLPENFDFQIPGPDQIGKSYSPAILNYTTPPFTVTESFKSAGR</sequence>
<dbReference type="Gene3D" id="3.30.200.20">
    <property type="entry name" value="Phosphorylase Kinase, domain 1"/>
    <property type="match status" value="1"/>
</dbReference>
<evidence type="ECO:0000256" key="18">
    <source>
        <dbReference type="ARBA" id="ARBA00023136"/>
    </source>
</evidence>
<dbReference type="Gene3D" id="2.60.120.200">
    <property type="match status" value="1"/>
</dbReference>
<dbReference type="SUPFAM" id="SSF49899">
    <property type="entry name" value="Concanavalin A-like lectins/glucanases"/>
    <property type="match status" value="1"/>
</dbReference>
<dbReference type="Proteomes" id="UP000008311">
    <property type="component" value="Unassembled WGS sequence"/>
</dbReference>
<evidence type="ECO:0000256" key="23">
    <source>
        <dbReference type="PROSITE-ProRule" id="PRU10141"/>
    </source>
</evidence>
<protein>
    <recommendedName>
        <fullName evidence="6">non-specific serine/threonine protein kinase</fullName>
        <ecNumber evidence="6">2.7.11.1</ecNumber>
    </recommendedName>
</protein>
<accession>B9T8H1</accession>
<dbReference type="eggNOG" id="ENOG502QSJ4">
    <property type="taxonomic scope" value="Eukaryota"/>
</dbReference>
<dbReference type="CDD" id="cd14066">
    <property type="entry name" value="STKc_IRAK"/>
    <property type="match status" value="1"/>
</dbReference>
<keyword evidence="10 24" id="KW-0812">Transmembrane</keyword>
<dbReference type="SMART" id="SM00220">
    <property type="entry name" value="S_TKc"/>
    <property type="match status" value="1"/>
</dbReference>
<keyword evidence="15" id="KW-0611">Plant defense</keyword>
<evidence type="ECO:0000313" key="28">
    <source>
        <dbReference type="Proteomes" id="UP000008311"/>
    </source>
</evidence>
<comment type="catalytic activity">
    <reaction evidence="21">
        <text>L-threonyl-[protein] + ATP = O-phospho-L-threonyl-[protein] + ADP + H(+)</text>
        <dbReference type="Rhea" id="RHEA:46608"/>
        <dbReference type="Rhea" id="RHEA-COMP:11060"/>
        <dbReference type="Rhea" id="RHEA-COMP:11605"/>
        <dbReference type="ChEBI" id="CHEBI:15378"/>
        <dbReference type="ChEBI" id="CHEBI:30013"/>
        <dbReference type="ChEBI" id="CHEBI:30616"/>
        <dbReference type="ChEBI" id="CHEBI:61977"/>
        <dbReference type="ChEBI" id="CHEBI:456216"/>
        <dbReference type="EC" id="2.7.11.1"/>
    </reaction>
</comment>
<evidence type="ECO:0000256" key="1">
    <source>
        <dbReference type="ARBA" id="ARBA00004236"/>
    </source>
</evidence>
<keyword evidence="8" id="KW-0723">Serine/threonine-protein kinase</keyword>
<keyword evidence="14" id="KW-0418">Kinase</keyword>
<evidence type="ECO:0000256" key="4">
    <source>
        <dbReference type="ARBA" id="ARBA00008536"/>
    </source>
</evidence>
<keyword evidence="19" id="KW-0675">Receptor</keyword>
<proteinExistence type="inferred from homology"/>
<evidence type="ECO:0000313" key="27">
    <source>
        <dbReference type="EMBL" id="EEF27844.1"/>
    </source>
</evidence>
<dbReference type="PROSITE" id="PS00107">
    <property type="entry name" value="PROTEIN_KINASE_ATP"/>
    <property type="match status" value="1"/>
</dbReference>
<evidence type="ECO:0000256" key="13">
    <source>
        <dbReference type="ARBA" id="ARBA00022741"/>
    </source>
</evidence>
<dbReference type="PANTHER" id="PTHR27007">
    <property type="match status" value="1"/>
</dbReference>
<dbReference type="FunFam" id="3.30.200.20:FF:000112">
    <property type="entry name" value="Lectin-domain containing receptor kinase A4.3"/>
    <property type="match status" value="1"/>
</dbReference>
<dbReference type="GO" id="GO:0004675">
    <property type="term" value="F:transmembrane receptor protein serine/threonine kinase activity"/>
    <property type="evidence" value="ECO:0000318"/>
    <property type="project" value="GO_Central"/>
</dbReference>
<dbReference type="Pfam" id="PF00069">
    <property type="entry name" value="Pkinase"/>
    <property type="match status" value="1"/>
</dbReference>
<reference evidence="28" key="1">
    <citation type="journal article" date="2010" name="Nat. Biotechnol.">
        <title>Draft genome sequence of the oilseed species Ricinus communis.</title>
        <authorList>
            <person name="Chan A.P."/>
            <person name="Crabtree J."/>
            <person name="Zhao Q."/>
            <person name="Lorenzi H."/>
            <person name="Orvis J."/>
            <person name="Puiu D."/>
            <person name="Melake-Berhan A."/>
            <person name="Jones K.M."/>
            <person name="Redman J."/>
            <person name="Chen G."/>
            <person name="Cahoon E.B."/>
            <person name="Gedil M."/>
            <person name="Stanke M."/>
            <person name="Haas B.J."/>
            <person name="Wortman J.R."/>
            <person name="Fraser-Liggett C.M."/>
            <person name="Ravel J."/>
            <person name="Rabinowicz P.D."/>
        </authorList>
    </citation>
    <scope>NUCLEOTIDE SEQUENCE [LARGE SCALE GENOMIC DNA]</scope>
    <source>
        <strain evidence="28">cv. Hale</strain>
    </source>
</reference>
<dbReference type="STRING" id="3988.B9T8H1"/>
<keyword evidence="11 25" id="KW-0732">Signal</keyword>
<dbReference type="InterPro" id="IPR000719">
    <property type="entry name" value="Prot_kinase_dom"/>
</dbReference>
<dbReference type="GO" id="GO:0005886">
    <property type="term" value="C:plasma membrane"/>
    <property type="evidence" value="ECO:0000318"/>
    <property type="project" value="GO_Central"/>
</dbReference>
<dbReference type="GO" id="GO:0030246">
    <property type="term" value="F:carbohydrate binding"/>
    <property type="evidence" value="ECO:0007669"/>
    <property type="project" value="UniProtKB-KW"/>
</dbReference>
<feature type="chain" id="PRO_5002892334" description="non-specific serine/threonine protein kinase" evidence="25">
    <location>
        <begin position="21"/>
        <end position="657"/>
    </location>
</feature>
<evidence type="ECO:0000256" key="11">
    <source>
        <dbReference type="ARBA" id="ARBA00022729"/>
    </source>
</evidence>
<dbReference type="GO" id="GO:0106310">
    <property type="term" value="F:protein serine kinase activity"/>
    <property type="evidence" value="ECO:0007669"/>
    <property type="project" value="RHEA"/>
</dbReference>
<dbReference type="InterPro" id="IPR001220">
    <property type="entry name" value="Legume_lectin_dom"/>
</dbReference>
<gene>
    <name evidence="27" type="ORF">RCOM_0373010</name>
</gene>
<dbReference type="Pfam" id="PF00139">
    <property type="entry name" value="Lectin_legB"/>
    <property type="match status" value="1"/>
</dbReference>
<dbReference type="FunFam" id="2.60.120.200:FF:000086">
    <property type="entry name" value="L-type lectin-domain containing receptor kinase S.4"/>
    <property type="match status" value="1"/>
</dbReference>
<keyword evidence="7" id="KW-1003">Cell membrane</keyword>
<dbReference type="InterPro" id="IPR013320">
    <property type="entry name" value="ConA-like_dom_sf"/>
</dbReference>
<evidence type="ECO:0000256" key="5">
    <source>
        <dbReference type="ARBA" id="ARBA00010217"/>
    </source>
</evidence>
<feature type="transmembrane region" description="Helical" evidence="24">
    <location>
        <begin position="283"/>
        <end position="305"/>
    </location>
</feature>
<evidence type="ECO:0000256" key="22">
    <source>
        <dbReference type="ARBA" id="ARBA00048679"/>
    </source>
</evidence>
<feature type="binding site" evidence="23">
    <location>
        <position position="369"/>
    </location>
    <ligand>
        <name>ATP</name>
        <dbReference type="ChEBI" id="CHEBI:30616"/>
    </ligand>
</feature>
<evidence type="ECO:0000256" key="3">
    <source>
        <dbReference type="ARBA" id="ARBA00007606"/>
    </source>
</evidence>
<dbReference type="EMBL" id="EQ975045">
    <property type="protein sequence ID" value="EEF27844.1"/>
    <property type="molecule type" value="Genomic_DNA"/>
</dbReference>
<dbReference type="Gene3D" id="1.10.510.10">
    <property type="entry name" value="Transferase(Phosphotransferase) domain 1"/>
    <property type="match status" value="1"/>
</dbReference>
<evidence type="ECO:0000256" key="14">
    <source>
        <dbReference type="ARBA" id="ARBA00022777"/>
    </source>
</evidence>
<dbReference type="InterPro" id="IPR017441">
    <property type="entry name" value="Protein_kinase_ATP_BS"/>
</dbReference>
<comment type="similarity">
    <text evidence="3">Belongs to the leguminous lectin family.</text>
</comment>
<evidence type="ECO:0000256" key="25">
    <source>
        <dbReference type="SAM" id="SignalP"/>
    </source>
</evidence>
<dbReference type="GO" id="GO:0042742">
    <property type="term" value="P:defense response to bacterium"/>
    <property type="evidence" value="ECO:0000318"/>
    <property type="project" value="GO_Central"/>
</dbReference>
<dbReference type="AlphaFoldDB" id="B9T8H1"/>
<keyword evidence="28" id="KW-1185">Reference proteome</keyword>
<keyword evidence="17 24" id="KW-1133">Transmembrane helix</keyword>
<evidence type="ECO:0000256" key="6">
    <source>
        <dbReference type="ARBA" id="ARBA00012513"/>
    </source>
</evidence>
<evidence type="ECO:0000256" key="19">
    <source>
        <dbReference type="ARBA" id="ARBA00023170"/>
    </source>
</evidence>
<evidence type="ECO:0000256" key="2">
    <source>
        <dbReference type="ARBA" id="ARBA00004479"/>
    </source>
</evidence>
<keyword evidence="9 27" id="KW-0808">Transferase</keyword>
<feature type="domain" description="Protein kinase" evidence="26">
    <location>
        <begin position="340"/>
        <end position="616"/>
    </location>
</feature>
<dbReference type="InterPro" id="IPR008271">
    <property type="entry name" value="Ser/Thr_kinase_AS"/>
</dbReference>
<keyword evidence="16 23" id="KW-0067">ATP-binding</keyword>
<comment type="similarity">
    <text evidence="5">In the C-terminal section; belongs to the protein kinase superfamily. Ser/Thr protein kinase family.</text>
</comment>
<evidence type="ECO:0000256" key="12">
    <source>
        <dbReference type="ARBA" id="ARBA00022734"/>
    </source>
</evidence>
<dbReference type="FunFam" id="1.10.510.10:FF:000108">
    <property type="entry name" value="L-type lectin-domain containing receptor kinase S.4"/>
    <property type="match status" value="1"/>
</dbReference>
<keyword evidence="18 24" id="KW-0472">Membrane</keyword>
<feature type="signal peptide" evidence="25">
    <location>
        <begin position="1"/>
        <end position="20"/>
    </location>
</feature>
<evidence type="ECO:0000256" key="7">
    <source>
        <dbReference type="ARBA" id="ARBA00022475"/>
    </source>
</evidence>
<dbReference type="InParanoid" id="B9T8H1"/>